<comment type="caution">
    <text evidence="1">The sequence shown here is derived from an EMBL/GenBank/DDBJ whole genome shotgun (WGS) entry which is preliminary data.</text>
</comment>
<accession>A0A367RWA3</accession>
<dbReference type="EMBL" id="LXQE01000054">
    <property type="protein sequence ID" value="RCJ40815.1"/>
    <property type="molecule type" value="Genomic_DNA"/>
</dbReference>
<sequence>MPAAASYETLRERLRVLILAYSSTNTKRQGNPCLFAFSELAVVKKNTRSHNQASAGERQVNCKLGGV</sequence>
<evidence type="ECO:0000313" key="1">
    <source>
        <dbReference type="EMBL" id="RCJ40815.1"/>
    </source>
</evidence>
<protein>
    <submittedName>
        <fullName evidence="1">Uncharacterized protein</fullName>
    </submittedName>
</protein>
<proteinExistence type="predicted"/>
<evidence type="ECO:0000313" key="2">
    <source>
        <dbReference type="Proteomes" id="UP000252085"/>
    </source>
</evidence>
<reference evidence="1 2" key="1">
    <citation type="submission" date="2016-04" db="EMBL/GenBank/DDBJ databases">
        <authorList>
            <person name="Evans L.H."/>
            <person name="Alamgir A."/>
            <person name="Owens N."/>
            <person name="Weber N.D."/>
            <person name="Virtaneva K."/>
            <person name="Barbian K."/>
            <person name="Babar A."/>
            <person name="Rosenke K."/>
        </authorList>
    </citation>
    <scope>NUCLEOTIDE SEQUENCE [LARGE SCALE GENOMIC DNA]</scope>
    <source>
        <strain evidence="1">NIES-2108</strain>
    </source>
</reference>
<dbReference type="AlphaFoldDB" id="A0A367RWA3"/>
<name>A0A367RWA3_NOSPU</name>
<organism evidence="1 2">
    <name type="scientific">Nostoc punctiforme NIES-2108</name>
    <dbReference type="NCBI Taxonomy" id="1356359"/>
    <lineage>
        <taxon>Bacteria</taxon>
        <taxon>Bacillati</taxon>
        <taxon>Cyanobacteriota</taxon>
        <taxon>Cyanophyceae</taxon>
        <taxon>Nostocales</taxon>
        <taxon>Nostocaceae</taxon>
        <taxon>Nostoc</taxon>
    </lineage>
</organism>
<gene>
    <name evidence="1" type="ORF">A6769_39495</name>
</gene>
<dbReference type="Proteomes" id="UP000252085">
    <property type="component" value="Unassembled WGS sequence"/>
</dbReference>